<dbReference type="Proteomes" id="UP001228113">
    <property type="component" value="Chromosome"/>
</dbReference>
<dbReference type="RefSeq" id="WP_243329178.1">
    <property type="nucleotide sequence ID" value="NZ_AP027081.1"/>
</dbReference>
<name>A0AA48KDH9_9BACT</name>
<gene>
    <name evidence="1" type="ORF">METESE_32920</name>
</gene>
<reference evidence="1" key="1">
    <citation type="journal article" date="2023" name="Int. J. Syst. Evol. Microbiol.">
        <title>Mesoterricola silvestris gen. nov., sp. nov., Mesoterricola sediminis sp. nov., Geothrix oryzae sp. nov., Geothrix edaphica sp. nov., Geothrix rubra sp. nov., and Geothrix limicola sp. nov., six novel members of Acidobacteriota isolated from soils.</title>
        <authorList>
            <person name="Itoh H."/>
            <person name="Sugisawa Y."/>
            <person name="Mise K."/>
            <person name="Xu Z."/>
            <person name="Kuniyasu M."/>
            <person name="Ushijima N."/>
            <person name="Kawano K."/>
            <person name="Kobayashi E."/>
            <person name="Shiratori Y."/>
            <person name="Masuda Y."/>
            <person name="Senoo K."/>
        </authorList>
    </citation>
    <scope>NUCLEOTIDE SEQUENCE</scope>
    <source>
        <strain evidence="1">W786</strain>
    </source>
</reference>
<evidence type="ECO:0000313" key="1">
    <source>
        <dbReference type="EMBL" id="BDU78334.1"/>
    </source>
</evidence>
<organism evidence="1 2">
    <name type="scientific">Mesoterricola sediminis</name>
    <dbReference type="NCBI Taxonomy" id="2927980"/>
    <lineage>
        <taxon>Bacteria</taxon>
        <taxon>Pseudomonadati</taxon>
        <taxon>Acidobacteriota</taxon>
        <taxon>Holophagae</taxon>
        <taxon>Holophagales</taxon>
        <taxon>Holophagaceae</taxon>
        <taxon>Mesoterricola</taxon>
    </lineage>
</organism>
<accession>A0AA48KDH9</accession>
<dbReference type="AlphaFoldDB" id="A0AA48KDH9"/>
<keyword evidence="2" id="KW-1185">Reference proteome</keyword>
<dbReference type="EMBL" id="AP027081">
    <property type="protein sequence ID" value="BDU78334.1"/>
    <property type="molecule type" value="Genomic_DNA"/>
</dbReference>
<dbReference type="KEGG" id="msea:METESE_32920"/>
<sequence length="155" mass="16591">MDVLNPASQALQLLFKKLHPHLEDAAHALATGAGREDLERLHAKLVRACHQASEVLDGLAAQSEGDLAESLETLSANLLPVGAGYRQTLILVQLCLEEAPADLLPHAPAGEAARSAWGARMVAFLARLEDPAFQARARWEAVDPDLGDEALEDGF</sequence>
<evidence type="ECO:0000313" key="2">
    <source>
        <dbReference type="Proteomes" id="UP001228113"/>
    </source>
</evidence>
<proteinExistence type="predicted"/>
<protein>
    <submittedName>
        <fullName evidence="1">Uncharacterized protein</fullName>
    </submittedName>
</protein>